<protein>
    <submittedName>
        <fullName evidence="1">Uncharacterized protein</fullName>
    </submittedName>
</protein>
<organism evidence="1 2">
    <name type="scientific">Micromonospora coxensis</name>
    <dbReference type="NCBI Taxonomy" id="356852"/>
    <lineage>
        <taxon>Bacteria</taxon>
        <taxon>Bacillati</taxon>
        <taxon>Actinomycetota</taxon>
        <taxon>Actinomycetes</taxon>
        <taxon>Micromonosporales</taxon>
        <taxon>Micromonosporaceae</taxon>
        <taxon>Micromonospora</taxon>
    </lineage>
</organism>
<dbReference type="OrthoDB" id="4553956at2"/>
<name>A0A1C5GX57_9ACTN</name>
<dbReference type="Proteomes" id="UP000198215">
    <property type="component" value="Chromosome I"/>
</dbReference>
<evidence type="ECO:0000313" key="1">
    <source>
        <dbReference type="EMBL" id="SCG38338.1"/>
    </source>
</evidence>
<evidence type="ECO:0000313" key="2">
    <source>
        <dbReference type="Proteomes" id="UP000198215"/>
    </source>
</evidence>
<dbReference type="RefSeq" id="WP_088974464.1">
    <property type="nucleotide sequence ID" value="NZ_LT607753.1"/>
</dbReference>
<reference evidence="2" key="1">
    <citation type="submission" date="2016-06" db="EMBL/GenBank/DDBJ databases">
        <authorList>
            <person name="Varghese N."/>
            <person name="Submissions Spin"/>
        </authorList>
    </citation>
    <scope>NUCLEOTIDE SEQUENCE [LARGE SCALE GENOMIC DNA]</scope>
    <source>
        <strain evidence="2">DSM 45161</strain>
    </source>
</reference>
<dbReference type="AlphaFoldDB" id="A0A1C5GX57"/>
<keyword evidence="2" id="KW-1185">Reference proteome</keyword>
<gene>
    <name evidence="1" type="ORF">GA0070614_0505</name>
</gene>
<proteinExistence type="predicted"/>
<dbReference type="EMBL" id="LT607753">
    <property type="protein sequence ID" value="SCG38338.1"/>
    <property type="molecule type" value="Genomic_DNA"/>
</dbReference>
<sequence length="85" mass="9402">MAAQETADHIIRTRAVTADAILANRADLRPYPYRLISIVSHRGIGGDQVTQALAAAELLETFGWQLVSVSEFASSRIVHAIMRRR</sequence>
<accession>A0A1C5GX57</accession>